<dbReference type="InterPro" id="IPR006498">
    <property type="entry name" value="Tail_tube"/>
</dbReference>
<accession>A0ABZ3IH32</accession>
<dbReference type="RefSeq" id="WP_094607732.1">
    <property type="nucleotide sequence ID" value="NZ_CP155573.1"/>
</dbReference>
<protein>
    <recommendedName>
        <fullName evidence="3">Phage tail tube protein FII</fullName>
    </recommendedName>
</protein>
<keyword evidence="2" id="KW-1185">Reference proteome</keyword>
<evidence type="ECO:0008006" key="3">
    <source>
        <dbReference type="Google" id="ProtNLM"/>
    </source>
</evidence>
<dbReference type="EMBL" id="CP155573">
    <property type="protein sequence ID" value="XFO64797.1"/>
    <property type="molecule type" value="Genomic_DNA"/>
</dbReference>
<sequence length="177" mass="19378">MSSSVNPIPERIHDYRVYKSGNTFLGTADVELPKIQYNTESVKGAGILGELETPTIGQTKSLKTKINFRTTTSDMISLLDCVGHDLEFRSAIQKYDVSSGERSIEGHRIVIRGFPSEGELGKLEQGGANNSSIELECVYLKYVINGTTVLEIDKLNYVYKVSGTDLLSGIKTALGII</sequence>
<dbReference type="Pfam" id="PF04985">
    <property type="entry name" value="Phage_tube"/>
    <property type="match status" value="1"/>
</dbReference>
<dbReference type="Proteomes" id="UP000216752">
    <property type="component" value="Chromosome"/>
</dbReference>
<evidence type="ECO:0000313" key="2">
    <source>
        <dbReference type="Proteomes" id="UP000216752"/>
    </source>
</evidence>
<proteinExistence type="predicted"/>
<organism evidence="1 2">
    <name type="scientific">Sporomusa silvacetica DSM 10669</name>
    <dbReference type="NCBI Taxonomy" id="1123289"/>
    <lineage>
        <taxon>Bacteria</taxon>
        <taxon>Bacillati</taxon>
        <taxon>Bacillota</taxon>
        <taxon>Negativicutes</taxon>
        <taxon>Selenomonadales</taxon>
        <taxon>Sporomusaceae</taxon>
        <taxon>Sporomusa</taxon>
    </lineage>
</organism>
<reference evidence="1" key="1">
    <citation type="submission" date="2024-05" db="EMBL/GenBank/DDBJ databases">
        <title>Isolation and characterization of Sporomusa carbonis sp. nov., a carboxydotrophic hydrogenogen in the genus of Sporomusa isolated from a charcoal burning pile.</title>
        <authorList>
            <person name="Boeer T."/>
            <person name="Rosenbaum F."/>
            <person name="Eysell L."/>
            <person name="Mueller V."/>
            <person name="Daniel R."/>
            <person name="Poehlein A."/>
        </authorList>
    </citation>
    <scope>NUCLEOTIDE SEQUENCE [LARGE SCALE GENOMIC DNA]</scope>
    <source>
        <strain evidence="1">DSM 10669</strain>
    </source>
</reference>
<evidence type="ECO:0000313" key="1">
    <source>
        <dbReference type="EMBL" id="XFO64797.1"/>
    </source>
</evidence>
<name>A0ABZ3IH32_9FIRM</name>
<gene>
    <name evidence="1" type="ORF">SPSIL_009060</name>
</gene>